<organism evidence="8 9">
    <name type="scientific">Plakobranchus ocellatus</name>
    <dbReference type="NCBI Taxonomy" id="259542"/>
    <lineage>
        <taxon>Eukaryota</taxon>
        <taxon>Metazoa</taxon>
        <taxon>Spiralia</taxon>
        <taxon>Lophotrochozoa</taxon>
        <taxon>Mollusca</taxon>
        <taxon>Gastropoda</taxon>
        <taxon>Heterobranchia</taxon>
        <taxon>Euthyneura</taxon>
        <taxon>Panpulmonata</taxon>
        <taxon>Sacoglossa</taxon>
        <taxon>Placobranchoidea</taxon>
        <taxon>Plakobranchidae</taxon>
        <taxon>Plakobranchus</taxon>
    </lineage>
</organism>
<evidence type="ECO:0000256" key="4">
    <source>
        <dbReference type="ARBA" id="ARBA00022989"/>
    </source>
</evidence>
<keyword evidence="2" id="KW-0813">Transport</keyword>
<dbReference type="InterPro" id="IPR050814">
    <property type="entry name" value="Myo-inositol_Transporter"/>
</dbReference>
<dbReference type="GO" id="GO:0016324">
    <property type="term" value="C:apical plasma membrane"/>
    <property type="evidence" value="ECO:0007669"/>
    <property type="project" value="TreeGrafter"/>
</dbReference>
<dbReference type="PANTHER" id="PTHR48020">
    <property type="entry name" value="PROTON MYO-INOSITOL COTRANSPORTER"/>
    <property type="match status" value="1"/>
</dbReference>
<dbReference type="InterPro" id="IPR005828">
    <property type="entry name" value="MFS_sugar_transport-like"/>
</dbReference>
<feature type="domain" description="Major facilitator superfamily (MFS) profile" evidence="7">
    <location>
        <begin position="1"/>
        <end position="46"/>
    </location>
</feature>
<dbReference type="PANTHER" id="PTHR48020:SF12">
    <property type="entry name" value="PROTON MYO-INOSITOL COTRANSPORTER"/>
    <property type="match status" value="1"/>
</dbReference>
<evidence type="ECO:0000259" key="7">
    <source>
        <dbReference type="PROSITE" id="PS50850"/>
    </source>
</evidence>
<proteinExistence type="predicted"/>
<dbReference type="GO" id="GO:0005366">
    <property type="term" value="F:myo-inositol:proton symporter activity"/>
    <property type="evidence" value="ECO:0007669"/>
    <property type="project" value="TreeGrafter"/>
</dbReference>
<evidence type="ECO:0000256" key="6">
    <source>
        <dbReference type="SAM" id="Phobius"/>
    </source>
</evidence>
<feature type="transmembrane region" description="Helical" evidence="6">
    <location>
        <begin position="24"/>
        <end position="42"/>
    </location>
</feature>
<evidence type="ECO:0000313" key="9">
    <source>
        <dbReference type="Proteomes" id="UP000735302"/>
    </source>
</evidence>
<keyword evidence="9" id="KW-1185">Reference proteome</keyword>
<keyword evidence="4 6" id="KW-1133">Transmembrane helix</keyword>
<evidence type="ECO:0000256" key="2">
    <source>
        <dbReference type="ARBA" id="ARBA00022448"/>
    </source>
</evidence>
<keyword evidence="5 6" id="KW-0472">Membrane</keyword>
<dbReference type="AlphaFoldDB" id="A0AAV3Y3W6"/>
<dbReference type="SUPFAM" id="SSF103473">
    <property type="entry name" value="MFS general substrate transporter"/>
    <property type="match status" value="1"/>
</dbReference>
<evidence type="ECO:0000256" key="3">
    <source>
        <dbReference type="ARBA" id="ARBA00022692"/>
    </source>
</evidence>
<comment type="subcellular location">
    <subcellularLocation>
        <location evidence="1">Membrane</location>
        <topology evidence="1">Multi-pass membrane protein</topology>
    </subcellularLocation>
</comment>
<accession>A0AAV3Y3W6</accession>
<gene>
    <name evidence="8" type="ORF">PoB_000390700</name>
</gene>
<evidence type="ECO:0000256" key="5">
    <source>
        <dbReference type="ARBA" id="ARBA00023136"/>
    </source>
</evidence>
<dbReference type="EMBL" id="BLXT01000472">
    <property type="protein sequence ID" value="GFN77401.1"/>
    <property type="molecule type" value="Genomic_DNA"/>
</dbReference>
<protein>
    <submittedName>
        <fullName evidence="8">Facilitated trehalose transporter tret1</fullName>
    </submittedName>
</protein>
<dbReference type="InterPro" id="IPR036259">
    <property type="entry name" value="MFS_trans_sf"/>
</dbReference>
<reference evidence="8 9" key="1">
    <citation type="journal article" date="2021" name="Elife">
        <title>Chloroplast acquisition without the gene transfer in kleptoplastic sea slugs, Plakobranchus ocellatus.</title>
        <authorList>
            <person name="Maeda T."/>
            <person name="Takahashi S."/>
            <person name="Yoshida T."/>
            <person name="Shimamura S."/>
            <person name="Takaki Y."/>
            <person name="Nagai Y."/>
            <person name="Toyoda A."/>
            <person name="Suzuki Y."/>
            <person name="Arimoto A."/>
            <person name="Ishii H."/>
            <person name="Satoh N."/>
            <person name="Nishiyama T."/>
            <person name="Hasebe M."/>
            <person name="Maruyama T."/>
            <person name="Minagawa J."/>
            <person name="Obokata J."/>
            <person name="Shigenobu S."/>
        </authorList>
    </citation>
    <scope>NUCLEOTIDE SEQUENCE [LARGE SCALE GENOMIC DNA]</scope>
</reference>
<sequence>CIYSSSISVLFSPVLNGFFQPGTFWLFAGITVVGVIFMVFLLPETKDKTLEEVEQLFMNKQELEDLASSRNPQQTKS</sequence>
<evidence type="ECO:0000313" key="8">
    <source>
        <dbReference type="EMBL" id="GFN77401.1"/>
    </source>
</evidence>
<keyword evidence="3 6" id="KW-0812">Transmembrane</keyword>
<dbReference type="Proteomes" id="UP000735302">
    <property type="component" value="Unassembled WGS sequence"/>
</dbReference>
<feature type="non-terminal residue" evidence="8">
    <location>
        <position position="1"/>
    </location>
</feature>
<dbReference type="Pfam" id="PF00083">
    <property type="entry name" value="Sugar_tr"/>
    <property type="match status" value="1"/>
</dbReference>
<evidence type="ECO:0000256" key="1">
    <source>
        <dbReference type="ARBA" id="ARBA00004141"/>
    </source>
</evidence>
<dbReference type="PROSITE" id="PS50850">
    <property type="entry name" value="MFS"/>
    <property type="match status" value="1"/>
</dbReference>
<dbReference type="InterPro" id="IPR020846">
    <property type="entry name" value="MFS_dom"/>
</dbReference>
<name>A0AAV3Y3W6_9GAST</name>
<dbReference type="Gene3D" id="1.20.1250.20">
    <property type="entry name" value="MFS general substrate transporter like domains"/>
    <property type="match status" value="1"/>
</dbReference>
<comment type="caution">
    <text evidence="8">The sequence shown here is derived from an EMBL/GenBank/DDBJ whole genome shotgun (WGS) entry which is preliminary data.</text>
</comment>